<evidence type="ECO:0000256" key="9">
    <source>
        <dbReference type="ARBA" id="ARBA00023172"/>
    </source>
</evidence>
<dbReference type="InterPro" id="IPR012337">
    <property type="entry name" value="RNaseH-like_sf"/>
</dbReference>
<name>A0AA35LDJ4_9SAUR</name>
<dbReference type="GO" id="GO:0003964">
    <property type="term" value="F:RNA-directed DNA polymerase activity"/>
    <property type="evidence" value="ECO:0007669"/>
    <property type="project" value="UniProtKB-KW"/>
</dbReference>
<dbReference type="InterPro" id="IPR036397">
    <property type="entry name" value="RNaseH_sf"/>
</dbReference>
<dbReference type="PANTHER" id="PTHR42648">
    <property type="entry name" value="TRANSPOSASE, PUTATIVE-RELATED"/>
    <property type="match status" value="1"/>
</dbReference>
<accession>A0AA35LDJ4</accession>
<dbReference type="GO" id="GO:0015074">
    <property type="term" value="P:DNA integration"/>
    <property type="evidence" value="ECO:0007669"/>
    <property type="project" value="UniProtKB-KW"/>
</dbReference>
<dbReference type="Proteomes" id="UP001178461">
    <property type="component" value="Chromosome Z"/>
</dbReference>
<keyword evidence="4" id="KW-0378">Hydrolase</keyword>
<keyword evidence="2" id="KW-0479">Metal-binding</keyword>
<dbReference type="AlphaFoldDB" id="A0AA35LDJ4"/>
<sequence length="130" mass="15045">MSHGKNKYILTFIDYYSRYYTTYLLKDKSETVEKLKMFVASVKNQFRRKPQAILSDSGDVKHLHTTPFTPEQSGIAERKNCSLMEMVRCMQNRLPTKAANKAAFELWFGRVPNISHIRVFGTKAFAYVPA</sequence>
<evidence type="ECO:0000256" key="4">
    <source>
        <dbReference type="ARBA" id="ARBA00022801"/>
    </source>
</evidence>
<dbReference type="GO" id="GO:0006310">
    <property type="term" value="P:DNA recombination"/>
    <property type="evidence" value="ECO:0007669"/>
    <property type="project" value="UniProtKB-KW"/>
</dbReference>
<dbReference type="SUPFAM" id="SSF53098">
    <property type="entry name" value="Ribonuclease H-like"/>
    <property type="match status" value="1"/>
</dbReference>
<dbReference type="GO" id="GO:0003887">
    <property type="term" value="F:DNA-directed DNA polymerase activity"/>
    <property type="evidence" value="ECO:0007669"/>
    <property type="project" value="UniProtKB-KW"/>
</dbReference>
<reference evidence="10" key="1">
    <citation type="submission" date="2022-12" db="EMBL/GenBank/DDBJ databases">
        <authorList>
            <person name="Alioto T."/>
            <person name="Alioto T."/>
            <person name="Gomez Garrido J."/>
        </authorList>
    </citation>
    <scope>NUCLEOTIDE SEQUENCE</scope>
</reference>
<dbReference type="GO" id="GO:0046872">
    <property type="term" value="F:metal ion binding"/>
    <property type="evidence" value="ECO:0007669"/>
    <property type="project" value="UniProtKB-KW"/>
</dbReference>
<evidence type="ECO:0000256" key="3">
    <source>
        <dbReference type="ARBA" id="ARBA00022759"/>
    </source>
</evidence>
<dbReference type="GO" id="GO:0016787">
    <property type="term" value="F:hydrolase activity"/>
    <property type="evidence" value="ECO:0007669"/>
    <property type="project" value="UniProtKB-KW"/>
</dbReference>
<evidence type="ECO:0000313" key="10">
    <source>
        <dbReference type="EMBL" id="CAI5794385.1"/>
    </source>
</evidence>
<gene>
    <name evidence="10" type="ORF">PODLI_1B025890</name>
</gene>
<keyword evidence="9" id="KW-0233">DNA recombination</keyword>
<keyword evidence="1" id="KW-0540">Nuclease</keyword>
<evidence type="ECO:0000313" key="11">
    <source>
        <dbReference type="Proteomes" id="UP001178461"/>
    </source>
</evidence>
<keyword evidence="5" id="KW-0460">Magnesium</keyword>
<evidence type="ECO:0000256" key="6">
    <source>
        <dbReference type="ARBA" id="ARBA00022908"/>
    </source>
</evidence>
<dbReference type="GO" id="GO:0004519">
    <property type="term" value="F:endonuclease activity"/>
    <property type="evidence" value="ECO:0007669"/>
    <property type="project" value="UniProtKB-KW"/>
</dbReference>
<keyword evidence="3" id="KW-0255">Endonuclease</keyword>
<keyword evidence="6" id="KW-0229">DNA integration</keyword>
<keyword evidence="8" id="KW-0808">Transferase</keyword>
<dbReference type="GO" id="GO:0003676">
    <property type="term" value="F:nucleic acid binding"/>
    <property type="evidence" value="ECO:0007669"/>
    <property type="project" value="InterPro"/>
</dbReference>
<evidence type="ECO:0000256" key="8">
    <source>
        <dbReference type="ARBA" id="ARBA00022932"/>
    </source>
</evidence>
<proteinExistence type="predicted"/>
<dbReference type="PANTHER" id="PTHR42648:SF11">
    <property type="entry name" value="TRANSPOSON TY4-P GAG-POL POLYPROTEIN"/>
    <property type="match status" value="1"/>
</dbReference>
<protein>
    <submittedName>
        <fullName evidence="10">Retrovirus-related Pol polyprotein from transposon TNT 1-94</fullName>
    </submittedName>
</protein>
<keyword evidence="7" id="KW-0695">RNA-directed DNA polymerase</keyword>
<evidence type="ECO:0000256" key="5">
    <source>
        <dbReference type="ARBA" id="ARBA00022842"/>
    </source>
</evidence>
<organism evidence="10 11">
    <name type="scientific">Podarcis lilfordi</name>
    <name type="common">Lilford's wall lizard</name>
    <dbReference type="NCBI Taxonomy" id="74358"/>
    <lineage>
        <taxon>Eukaryota</taxon>
        <taxon>Metazoa</taxon>
        <taxon>Chordata</taxon>
        <taxon>Craniata</taxon>
        <taxon>Vertebrata</taxon>
        <taxon>Euteleostomi</taxon>
        <taxon>Lepidosauria</taxon>
        <taxon>Squamata</taxon>
        <taxon>Bifurcata</taxon>
        <taxon>Unidentata</taxon>
        <taxon>Episquamata</taxon>
        <taxon>Laterata</taxon>
        <taxon>Lacertibaenia</taxon>
        <taxon>Lacertidae</taxon>
        <taxon>Podarcis</taxon>
    </lineage>
</organism>
<evidence type="ECO:0000256" key="2">
    <source>
        <dbReference type="ARBA" id="ARBA00022723"/>
    </source>
</evidence>
<keyword evidence="8" id="KW-0548">Nucleotidyltransferase</keyword>
<dbReference type="Gene3D" id="3.30.420.10">
    <property type="entry name" value="Ribonuclease H-like superfamily/Ribonuclease H"/>
    <property type="match status" value="2"/>
</dbReference>
<evidence type="ECO:0000256" key="7">
    <source>
        <dbReference type="ARBA" id="ARBA00022918"/>
    </source>
</evidence>
<evidence type="ECO:0000256" key="1">
    <source>
        <dbReference type="ARBA" id="ARBA00022722"/>
    </source>
</evidence>
<dbReference type="EMBL" id="OX395140">
    <property type="protein sequence ID" value="CAI5794385.1"/>
    <property type="molecule type" value="Genomic_DNA"/>
</dbReference>
<keyword evidence="11" id="KW-1185">Reference proteome</keyword>
<keyword evidence="8" id="KW-0239">DNA-directed DNA polymerase</keyword>
<dbReference type="InterPro" id="IPR039537">
    <property type="entry name" value="Retrotran_Ty1/copia-like"/>
</dbReference>